<dbReference type="EMBL" id="MT520808">
    <property type="protein sequence ID" value="QKW93535.1"/>
    <property type="molecule type" value="Genomic_DNA"/>
</dbReference>
<sequence length="535" mass="60225">MSGSINELLEQTLLFTASPKPRLVSASFPVSRAPSGGATAAGASTRRIWEYELQGLDSIRNVGVRQRTMNDMRMPVCQEVKWGDVKVTYQGKNLALPLTERFLLRTHYLAEGSIPESDSGYWQLPMNLDQSFQRLFGYQLVAGQLQPLNMPDTELPKYMAVPSPLAFAQARGGGRPAAPPLRVLVCMAFGCAKERNDFEPGGVLGAGRLMPHFMIVANLPVESMEASVTLTRPPITPHLQMEKEEMTPRIGSGLFTDRNDNAVIPPRIPYWDYLFDYYWTDPPMGTEVKVVRRDRPSTRENRSSIKELALRTSRGSFARVDGYTPRPLTKLPRQGEFDNIHMAPKMKLPASVIRKLPAGWPREVTMAPFCVHDCLHVHWRWGRSSPDFTNPKWVRGWVGDQPYREAGAPMVAPNQDVTLRLLGPGSIRYTARIHAPVAGNWQIVMHHGAAYALSYSTKVDVAAWGNDRLTRDLQGDDDENGQWALFYWHLRYKLLQHPLREVDPTDTLADWLGSSDQYAERLSWDAAGFQAARNL</sequence>
<reference evidence="1" key="1">
    <citation type="journal article" date="2020" name="Molecules">
        <title>2-Hydroxysorangiadenosine: Structure and Biosynthesis of a Myxobacterial Sesquiterpene-Nucleoside.</title>
        <authorList>
            <person name="Okoth D.A."/>
            <person name="Hug J.J."/>
            <person name="Garcia R."/>
            <person name="Sproer C."/>
            <person name="Overmann J."/>
            <person name="Muller R."/>
        </authorList>
    </citation>
    <scope>NUCLEOTIDE SEQUENCE</scope>
    <source>
        <strain evidence="1">MCy8375</strain>
    </source>
</reference>
<evidence type="ECO:0000313" key="1">
    <source>
        <dbReference type="EMBL" id="QKW93535.1"/>
    </source>
</evidence>
<protein>
    <submittedName>
        <fullName evidence="1">Uncharacterized protein</fullName>
    </submittedName>
</protein>
<proteinExistence type="predicted"/>
<organism evidence="1">
    <name type="scientific">Archangium gephyra</name>
    <dbReference type="NCBI Taxonomy" id="48"/>
    <lineage>
        <taxon>Bacteria</taxon>
        <taxon>Pseudomonadati</taxon>
        <taxon>Myxococcota</taxon>
        <taxon>Myxococcia</taxon>
        <taxon>Myxococcales</taxon>
        <taxon>Cystobacterineae</taxon>
        <taxon>Archangiaceae</taxon>
        <taxon>Archangium</taxon>
    </lineage>
</organism>
<dbReference type="AlphaFoldDB" id="A0A7D5BE48"/>
<accession>A0A7D5BE48</accession>
<name>A0A7D5BE48_9BACT</name>